<gene>
    <name evidence="2" type="ORF">BJ980_002740</name>
</gene>
<keyword evidence="3" id="KW-1185">Reference proteome</keyword>
<organism evidence="2 3">
    <name type="scientific">Nocardioides daedukensis</name>
    <dbReference type="NCBI Taxonomy" id="634462"/>
    <lineage>
        <taxon>Bacteria</taxon>
        <taxon>Bacillati</taxon>
        <taxon>Actinomycetota</taxon>
        <taxon>Actinomycetes</taxon>
        <taxon>Propionibacteriales</taxon>
        <taxon>Nocardioidaceae</taxon>
        <taxon>Nocardioides</taxon>
    </lineage>
</organism>
<reference evidence="2 3" key="1">
    <citation type="submission" date="2020-07" db="EMBL/GenBank/DDBJ databases">
        <title>Sequencing the genomes of 1000 actinobacteria strains.</title>
        <authorList>
            <person name="Klenk H.-P."/>
        </authorList>
    </citation>
    <scope>NUCLEOTIDE SEQUENCE [LARGE SCALE GENOMIC DNA]</scope>
    <source>
        <strain evidence="2 3">DSM 23819</strain>
    </source>
</reference>
<feature type="transmembrane region" description="Helical" evidence="1">
    <location>
        <begin position="47"/>
        <end position="64"/>
    </location>
</feature>
<keyword evidence="1" id="KW-0472">Membrane</keyword>
<keyword evidence="1" id="KW-1133">Transmembrane helix</keyword>
<proteinExistence type="predicted"/>
<evidence type="ECO:0000313" key="3">
    <source>
        <dbReference type="Proteomes" id="UP000540656"/>
    </source>
</evidence>
<protein>
    <recommendedName>
        <fullName evidence="4">DUF2516 family protein</fullName>
    </recommendedName>
</protein>
<comment type="caution">
    <text evidence="2">The sequence shown here is derived from an EMBL/GenBank/DDBJ whole genome shotgun (WGS) entry which is preliminary data.</text>
</comment>
<evidence type="ECO:0008006" key="4">
    <source>
        <dbReference type="Google" id="ProtNLM"/>
    </source>
</evidence>
<dbReference type="RefSeq" id="WP_218855512.1">
    <property type="nucleotide sequence ID" value="NZ_JACCAA010000001.1"/>
</dbReference>
<keyword evidence="1" id="KW-0812">Transmembrane</keyword>
<feature type="transmembrane region" description="Helical" evidence="1">
    <location>
        <begin position="70"/>
        <end position="91"/>
    </location>
</feature>
<dbReference type="Proteomes" id="UP000540656">
    <property type="component" value="Unassembled WGS sequence"/>
</dbReference>
<dbReference type="Pfam" id="PF10724">
    <property type="entry name" value="DUF2516"/>
    <property type="match status" value="1"/>
</dbReference>
<evidence type="ECO:0000313" key="2">
    <source>
        <dbReference type="EMBL" id="NYG59817.1"/>
    </source>
</evidence>
<evidence type="ECO:0000256" key="1">
    <source>
        <dbReference type="SAM" id="Phobius"/>
    </source>
</evidence>
<accession>A0A7Y9UQZ8</accession>
<feature type="transmembrane region" description="Helical" evidence="1">
    <location>
        <begin position="12"/>
        <end position="35"/>
    </location>
</feature>
<name>A0A7Y9UQZ8_9ACTN</name>
<dbReference type="AlphaFoldDB" id="A0A7Y9UQZ8"/>
<dbReference type="EMBL" id="JACCAA010000001">
    <property type="protein sequence ID" value="NYG59817.1"/>
    <property type="molecule type" value="Genomic_DNA"/>
</dbReference>
<sequence length="98" mass="10429">MFEVFVAQSYFMLAITLIALAVKAFAFVSALMFSGEAYSAAGKLTKPAWLAILGLGLAAQLLFLNASPLGILQLIGAIAAIVFLVDVRPALAELTRRR</sequence>
<dbReference type="InterPro" id="IPR019662">
    <property type="entry name" value="DUF2516"/>
</dbReference>